<dbReference type="Gene3D" id="3.40.30.10">
    <property type="entry name" value="Glutaredoxin"/>
    <property type="match status" value="1"/>
</dbReference>
<dbReference type="Pfam" id="PF02798">
    <property type="entry name" value="GST_N"/>
    <property type="match status" value="1"/>
</dbReference>
<keyword evidence="5" id="KW-1185">Reference proteome</keyword>
<comment type="caution">
    <text evidence="4">The sequence shown here is derived from an EMBL/GenBank/DDBJ whole genome shotgun (WGS) entry which is preliminary data.</text>
</comment>
<dbReference type="PANTHER" id="PTHR44051">
    <property type="entry name" value="GLUTATHIONE S-TRANSFERASE-RELATED"/>
    <property type="match status" value="1"/>
</dbReference>
<dbReference type="InterPro" id="IPR036282">
    <property type="entry name" value="Glutathione-S-Trfase_C_sf"/>
</dbReference>
<dbReference type="Gene3D" id="1.20.1050.10">
    <property type="match status" value="1"/>
</dbReference>
<dbReference type="InterPro" id="IPR004045">
    <property type="entry name" value="Glutathione_S-Trfase_N"/>
</dbReference>
<feature type="domain" description="GST N-terminal" evidence="2">
    <location>
        <begin position="1"/>
        <end position="80"/>
    </location>
</feature>
<dbReference type="CDD" id="cd03048">
    <property type="entry name" value="GST_N_Ure2p_like"/>
    <property type="match status" value="1"/>
</dbReference>
<dbReference type="Proteomes" id="UP000638462">
    <property type="component" value="Unassembled WGS sequence"/>
</dbReference>
<name>A0ABQ1UDF4_9GAMM</name>
<dbReference type="SFLD" id="SFLDG00358">
    <property type="entry name" value="Main_(cytGST)"/>
    <property type="match status" value="1"/>
</dbReference>
<dbReference type="InterPro" id="IPR036249">
    <property type="entry name" value="Thioredoxin-like_sf"/>
</dbReference>
<dbReference type="Pfam" id="PF00043">
    <property type="entry name" value="GST_C"/>
    <property type="match status" value="1"/>
</dbReference>
<dbReference type="InterPro" id="IPR010987">
    <property type="entry name" value="Glutathione-S-Trfase_C-like"/>
</dbReference>
<dbReference type="PROSITE" id="PS50405">
    <property type="entry name" value="GST_CTER"/>
    <property type="match status" value="1"/>
</dbReference>
<dbReference type="SFLD" id="SFLDG01151">
    <property type="entry name" value="Main.2:_Nu-like"/>
    <property type="match status" value="1"/>
</dbReference>
<dbReference type="SFLD" id="SFLDS00019">
    <property type="entry name" value="Glutathione_Transferase_(cytos"/>
    <property type="match status" value="1"/>
</dbReference>
<gene>
    <name evidence="4" type="ORF">GCM10008027_45250</name>
</gene>
<evidence type="ECO:0000313" key="4">
    <source>
        <dbReference type="EMBL" id="GGF15394.1"/>
    </source>
</evidence>
<dbReference type="SUPFAM" id="SSF47616">
    <property type="entry name" value="GST C-terminal domain-like"/>
    <property type="match status" value="1"/>
</dbReference>
<feature type="domain" description="GST C-terminal" evidence="3">
    <location>
        <begin position="83"/>
        <end position="203"/>
    </location>
</feature>
<dbReference type="InterPro" id="IPR004046">
    <property type="entry name" value="GST_C"/>
</dbReference>
<dbReference type="InterPro" id="IPR040079">
    <property type="entry name" value="Glutathione_S-Trfase"/>
</dbReference>
<accession>A0ABQ1UDF4</accession>
<dbReference type="PROSITE" id="PS50404">
    <property type="entry name" value="GST_NTER"/>
    <property type="match status" value="1"/>
</dbReference>
<evidence type="ECO:0000259" key="3">
    <source>
        <dbReference type="PROSITE" id="PS50405"/>
    </source>
</evidence>
<protein>
    <submittedName>
        <fullName evidence="4">Thiol:disulfide oxidoreductase</fullName>
    </submittedName>
</protein>
<dbReference type="EMBL" id="BMIT01000043">
    <property type="protein sequence ID" value="GGF15394.1"/>
    <property type="molecule type" value="Genomic_DNA"/>
</dbReference>
<reference evidence="5" key="1">
    <citation type="journal article" date="2019" name="Int. J. Syst. Evol. Microbiol.">
        <title>The Global Catalogue of Microorganisms (GCM) 10K type strain sequencing project: providing services to taxonomists for standard genome sequencing and annotation.</title>
        <authorList>
            <consortium name="The Broad Institute Genomics Platform"/>
            <consortium name="The Broad Institute Genome Sequencing Center for Infectious Disease"/>
            <person name="Wu L."/>
            <person name="Ma J."/>
        </authorList>
    </citation>
    <scope>NUCLEOTIDE SEQUENCE [LARGE SCALE GENOMIC DNA]</scope>
    <source>
        <strain evidence="5">CGMCC 1.15394</strain>
    </source>
</reference>
<organism evidence="4 5">
    <name type="scientific">Pseudoalteromonas gelatinilytica</name>
    <dbReference type="NCBI Taxonomy" id="1703256"/>
    <lineage>
        <taxon>Bacteria</taxon>
        <taxon>Pseudomonadati</taxon>
        <taxon>Pseudomonadota</taxon>
        <taxon>Gammaproteobacteria</taxon>
        <taxon>Alteromonadales</taxon>
        <taxon>Pseudoalteromonadaceae</taxon>
        <taxon>Pseudoalteromonas</taxon>
    </lineage>
</organism>
<dbReference type="RefSeq" id="WP_188731944.1">
    <property type="nucleotide sequence ID" value="NZ_BMIT01000043.1"/>
</dbReference>
<dbReference type="SUPFAM" id="SSF52833">
    <property type="entry name" value="Thioredoxin-like"/>
    <property type="match status" value="1"/>
</dbReference>
<evidence type="ECO:0000256" key="1">
    <source>
        <dbReference type="RuleBase" id="RU003494"/>
    </source>
</evidence>
<proteinExistence type="inferred from homology"/>
<evidence type="ECO:0000313" key="5">
    <source>
        <dbReference type="Proteomes" id="UP000638462"/>
    </source>
</evidence>
<comment type="similarity">
    <text evidence="1">Belongs to the GST superfamily.</text>
</comment>
<evidence type="ECO:0000259" key="2">
    <source>
        <dbReference type="PROSITE" id="PS50404"/>
    </source>
</evidence>
<dbReference type="PANTHER" id="PTHR44051:SF8">
    <property type="entry name" value="GLUTATHIONE S-TRANSFERASE GSTA"/>
    <property type="match status" value="1"/>
</dbReference>
<sequence length="203" mass="23092">MIDLYLWRTPNGYKPLIFVEEANVDYRLHPVDIGKNEQFQPAFLDISPNNKIPALVDNHISIFESGAILLYLAKKTKQFMPSDTVEHYNVLQWLMWQIGGLGPMMGQNGHFANAAPEPIPYALERFHKETHRLLGVLEKQLQKTEFVAGDYSIADMAIFPWLKAGSGNYLNIDLSVYPATEKWMNRIAKRPAVIKAYSIGAEL</sequence>